<name>A0A7R9GFR8_9CRUS</name>
<evidence type="ECO:0000256" key="2">
    <source>
        <dbReference type="ARBA" id="ARBA00022692"/>
    </source>
</evidence>
<protein>
    <submittedName>
        <fullName evidence="6">Uncharacterized protein</fullName>
    </submittedName>
</protein>
<accession>A0A7R9GFR8</accession>
<comment type="subcellular location">
    <subcellularLocation>
        <location evidence="1">Membrane</location>
    </subcellularLocation>
</comment>
<dbReference type="EMBL" id="CAJPEX010001438">
    <property type="protein sequence ID" value="CAG0919165.1"/>
    <property type="molecule type" value="Genomic_DNA"/>
</dbReference>
<dbReference type="InterPro" id="IPR038599">
    <property type="entry name" value="LAP1C-like_C_sf"/>
</dbReference>
<dbReference type="Proteomes" id="UP000678499">
    <property type="component" value="Unassembled WGS sequence"/>
</dbReference>
<feature type="region of interest" description="Disordered" evidence="5">
    <location>
        <begin position="116"/>
        <end position="136"/>
    </location>
</feature>
<keyword evidence="4" id="KW-0472">Membrane</keyword>
<keyword evidence="3" id="KW-1133">Transmembrane helix</keyword>
<reference evidence="6" key="1">
    <citation type="submission" date="2020-11" db="EMBL/GenBank/DDBJ databases">
        <authorList>
            <person name="Tran Van P."/>
        </authorList>
    </citation>
    <scope>NUCLEOTIDE SEQUENCE</scope>
</reference>
<proteinExistence type="predicted"/>
<dbReference type="AlphaFoldDB" id="A0A7R9GFR8"/>
<evidence type="ECO:0000313" key="6">
    <source>
        <dbReference type="EMBL" id="CAD7279013.1"/>
    </source>
</evidence>
<keyword evidence="2" id="KW-0812">Transmembrane</keyword>
<keyword evidence="7" id="KW-1185">Reference proteome</keyword>
<dbReference type="Gene3D" id="3.40.50.12190">
    <property type="match status" value="1"/>
</dbReference>
<evidence type="ECO:0000256" key="4">
    <source>
        <dbReference type="ARBA" id="ARBA00023136"/>
    </source>
</evidence>
<feature type="compositionally biased region" description="Polar residues" evidence="5">
    <location>
        <begin position="249"/>
        <end position="259"/>
    </location>
</feature>
<feature type="compositionally biased region" description="Basic and acidic residues" evidence="5">
    <location>
        <begin position="268"/>
        <end position="286"/>
    </location>
</feature>
<dbReference type="EMBL" id="OA883475">
    <property type="protein sequence ID" value="CAD7279013.1"/>
    <property type="molecule type" value="Genomic_DNA"/>
</dbReference>
<gene>
    <name evidence="6" type="ORF">NMOB1V02_LOCUS6700</name>
</gene>
<evidence type="ECO:0000256" key="5">
    <source>
        <dbReference type="SAM" id="MobiDB-lite"/>
    </source>
</evidence>
<feature type="region of interest" description="Disordered" evidence="5">
    <location>
        <begin position="237"/>
        <end position="294"/>
    </location>
</feature>
<organism evidence="6">
    <name type="scientific">Notodromas monacha</name>
    <dbReference type="NCBI Taxonomy" id="399045"/>
    <lineage>
        <taxon>Eukaryota</taxon>
        <taxon>Metazoa</taxon>
        <taxon>Ecdysozoa</taxon>
        <taxon>Arthropoda</taxon>
        <taxon>Crustacea</taxon>
        <taxon>Oligostraca</taxon>
        <taxon>Ostracoda</taxon>
        <taxon>Podocopa</taxon>
        <taxon>Podocopida</taxon>
        <taxon>Cypridocopina</taxon>
        <taxon>Cypridoidea</taxon>
        <taxon>Cyprididae</taxon>
        <taxon>Notodromas</taxon>
    </lineage>
</organism>
<evidence type="ECO:0000256" key="3">
    <source>
        <dbReference type="ARBA" id="ARBA00022989"/>
    </source>
</evidence>
<feature type="region of interest" description="Disordered" evidence="5">
    <location>
        <begin position="1"/>
        <end position="26"/>
    </location>
</feature>
<dbReference type="GO" id="GO:0016020">
    <property type="term" value="C:membrane"/>
    <property type="evidence" value="ECO:0007669"/>
    <property type="project" value="UniProtKB-SubCell"/>
</dbReference>
<feature type="compositionally biased region" description="Polar residues" evidence="5">
    <location>
        <begin position="116"/>
        <end position="131"/>
    </location>
</feature>
<evidence type="ECO:0000256" key="1">
    <source>
        <dbReference type="ARBA" id="ARBA00004370"/>
    </source>
</evidence>
<evidence type="ECO:0000313" key="7">
    <source>
        <dbReference type="Proteomes" id="UP000678499"/>
    </source>
</evidence>
<feature type="compositionally biased region" description="Basic residues" evidence="5">
    <location>
        <begin position="1"/>
        <end position="11"/>
    </location>
</feature>
<sequence>MSSLFGRRRQHVTFEGTKKDSSSETMRMDVVVGEDRVPKQARPRSNRVYYTTKPSNETYSTDDVIVDVRPRNDQLAVSGSSNRKHRNPLERNKLHLQLCDLALNLEKMCSGANSVRASGSGLNSGDASLQSLRDDRPARRLEIDRAARSHDVVLKQPKQASSRPQLQKKPAVTQEEIPLQFCATLNARYNKDTNKRRKFAIMEPEKLFVHDPATNSSEKRVVTSIMKKDRVFAAMCDENDKDVSDETKTNGSESSNPTTMPDLPSVCDDTRSPGLRRRETRNAARDRSRRSSAVEGVPKINPIPEIKSKWLPIMSIVALVALGTVWRLPQIFQTLADPTGMMATGRLVHDLSLEFPTQEPSMWLTLKHGLHTKGDKNIPHLLLVTSVAEGMETAACLVSRLARYVKELHGDRRVHILDLDTLDAIADTQHLHVPLFFHFSLERDHSVVLLNAQNLKAAGATQLNPFLSQGATYKYPAMAFFVAKLDSNLSESRLGMDETVAKALLGKAWVANGWEEASVRDMLSRTRSTTVFVVPEHKTPCSSGTVSFN</sequence>